<keyword evidence="2" id="KW-1185">Reference proteome</keyword>
<evidence type="ECO:0000313" key="1">
    <source>
        <dbReference type="EMBL" id="MFD1328314.1"/>
    </source>
</evidence>
<proteinExistence type="predicted"/>
<name>A0ABW3YWS0_MYCRA</name>
<protein>
    <submittedName>
        <fullName evidence="1">Uncharacterized protein</fullName>
    </submittedName>
</protein>
<evidence type="ECO:0000313" key="2">
    <source>
        <dbReference type="Proteomes" id="UP001597173"/>
    </source>
</evidence>
<reference evidence="2" key="1">
    <citation type="journal article" date="2019" name="Int. J. Syst. Evol. Microbiol.">
        <title>The Global Catalogue of Microorganisms (GCM) 10K type strain sequencing project: providing services to taxonomists for standard genome sequencing and annotation.</title>
        <authorList>
            <consortium name="The Broad Institute Genomics Platform"/>
            <consortium name="The Broad Institute Genome Sequencing Center for Infectious Disease"/>
            <person name="Wu L."/>
            <person name="Ma J."/>
        </authorList>
    </citation>
    <scope>NUCLEOTIDE SEQUENCE [LARGE SCALE GENOMIC DNA]</scope>
    <source>
        <strain evidence="2">CCUG 55609</strain>
    </source>
</reference>
<sequence>MTDEDCPRPRYRWIKDEHISPLFSGWHGERQFGRLIQPANRPSLWDWNLTCLAGVKDITKLAGWHGSEDSARLAAKACEDAYDAAMAGKLFGMTPEDVEGIREHERLPLQSR</sequence>
<dbReference type="EMBL" id="JBHTNF010000005">
    <property type="protein sequence ID" value="MFD1328314.1"/>
    <property type="molecule type" value="Genomic_DNA"/>
</dbReference>
<comment type="caution">
    <text evidence="1">The sequence shown here is derived from an EMBL/GenBank/DDBJ whole genome shotgun (WGS) entry which is preliminary data.</text>
</comment>
<dbReference type="RefSeq" id="WP_374838519.1">
    <property type="nucleotide sequence ID" value="NZ_JBHEEW010000007.1"/>
</dbReference>
<accession>A0ABW3YWS0</accession>
<dbReference type="Proteomes" id="UP001597173">
    <property type="component" value="Unassembled WGS sequence"/>
</dbReference>
<organism evidence="1 2">
    <name type="scientific">Mycoplana ramosa</name>
    <name type="common">Mycoplana bullata</name>
    <dbReference type="NCBI Taxonomy" id="40837"/>
    <lineage>
        <taxon>Bacteria</taxon>
        <taxon>Pseudomonadati</taxon>
        <taxon>Pseudomonadota</taxon>
        <taxon>Alphaproteobacteria</taxon>
        <taxon>Hyphomicrobiales</taxon>
        <taxon>Rhizobiaceae</taxon>
        <taxon>Mycoplana</taxon>
    </lineage>
</organism>
<gene>
    <name evidence="1" type="ORF">ACFQ33_10465</name>
</gene>